<feature type="compositionally biased region" description="Basic residues" evidence="1">
    <location>
        <begin position="1"/>
        <end position="11"/>
    </location>
</feature>
<dbReference type="Proteomes" id="UP000029964">
    <property type="component" value="Unassembled WGS sequence"/>
</dbReference>
<reference evidence="3" key="1">
    <citation type="journal article" date="2014" name="Genome Announc.">
        <title>Genome sequence and annotation of Acremonium chrysogenum, producer of the beta-lactam antibiotic cephalosporin C.</title>
        <authorList>
            <person name="Terfehr D."/>
            <person name="Dahlmann T.A."/>
            <person name="Specht T."/>
            <person name="Zadra I."/>
            <person name="Kuernsteiner H."/>
            <person name="Kueck U."/>
        </authorList>
    </citation>
    <scope>NUCLEOTIDE SEQUENCE [LARGE SCALE GENOMIC DNA]</scope>
    <source>
        <strain evidence="3">ATCC 11550 / CBS 779.69 / DSM 880 / IAM 14645 / JCM 23072 / IMI 49137</strain>
    </source>
</reference>
<dbReference type="HOGENOM" id="CLU_2670495_0_0_1"/>
<protein>
    <submittedName>
        <fullName evidence="2">Uncharacterized protein</fullName>
    </submittedName>
</protein>
<proteinExistence type="predicted"/>
<evidence type="ECO:0000256" key="1">
    <source>
        <dbReference type="SAM" id="MobiDB-lite"/>
    </source>
</evidence>
<dbReference type="EMBL" id="JPKY01000139">
    <property type="protein sequence ID" value="KFH41244.1"/>
    <property type="molecule type" value="Genomic_DNA"/>
</dbReference>
<organism evidence="2 3">
    <name type="scientific">Hapsidospora chrysogenum (strain ATCC 11550 / CBS 779.69 / DSM 880 / IAM 14645 / JCM 23072 / IMI 49137)</name>
    <name type="common">Acremonium chrysogenum</name>
    <dbReference type="NCBI Taxonomy" id="857340"/>
    <lineage>
        <taxon>Eukaryota</taxon>
        <taxon>Fungi</taxon>
        <taxon>Dikarya</taxon>
        <taxon>Ascomycota</taxon>
        <taxon>Pezizomycotina</taxon>
        <taxon>Sordariomycetes</taxon>
        <taxon>Hypocreomycetidae</taxon>
        <taxon>Hypocreales</taxon>
        <taxon>Bionectriaceae</taxon>
        <taxon>Hapsidospora</taxon>
    </lineage>
</organism>
<evidence type="ECO:0000313" key="2">
    <source>
        <dbReference type="EMBL" id="KFH41244.1"/>
    </source>
</evidence>
<feature type="region of interest" description="Disordered" evidence="1">
    <location>
        <begin position="1"/>
        <end position="44"/>
    </location>
</feature>
<keyword evidence="3" id="KW-1185">Reference proteome</keyword>
<comment type="caution">
    <text evidence="2">The sequence shown here is derived from an EMBL/GenBank/DDBJ whole genome shotgun (WGS) entry which is preliminary data.</text>
</comment>
<gene>
    <name evidence="2" type="ORF">ACRE_080510</name>
</gene>
<accession>A0A086SVW2</accession>
<evidence type="ECO:0000313" key="3">
    <source>
        <dbReference type="Proteomes" id="UP000029964"/>
    </source>
</evidence>
<name>A0A086SVW2_HAPC1</name>
<dbReference type="AlphaFoldDB" id="A0A086SVW2"/>
<sequence>MHGKGSSRWRRACASAPVHAPLEPSPPPTPNHPRSVVRRRPHRPFGLERAATLVHWTIAIPSGQAPTGLAPVQDD</sequence>